<feature type="compositionally biased region" description="Polar residues" evidence="1">
    <location>
        <begin position="236"/>
        <end position="246"/>
    </location>
</feature>
<feature type="region of interest" description="Disordered" evidence="1">
    <location>
        <begin position="227"/>
        <end position="246"/>
    </location>
</feature>
<accession>A0A916WP82</accession>
<keyword evidence="3" id="KW-1185">Reference proteome</keyword>
<organism evidence="2 3">
    <name type="scientific">Gordonia jinhuaensis</name>
    <dbReference type="NCBI Taxonomy" id="1517702"/>
    <lineage>
        <taxon>Bacteria</taxon>
        <taxon>Bacillati</taxon>
        <taxon>Actinomycetota</taxon>
        <taxon>Actinomycetes</taxon>
        <taxon>Mycobacteriales</taxon>
        <taxon>Gordoniaceae</taxon>
        <taxon>Gordonia</taxon>
    </lineage>
</organism>
<reference evidence="2" key="1">
    <citation type="journal article" date="2014" name="Int. J. Syst. Evol. Microbiol.">
        <title>Complete genome sequence of Corynebacterium casei LMG S-19264T (=DSM 44701T), isolated from a smear-ripened cheese.</title>
        <authorList>
            <consortium name="US DOE Joint Genome Institute (JGI-PGF)"/>
            <person name="Walter F."/>
            <person name="Albersmeier A."/>
            <person name="Kalinowski J."/>
            <person name="Ruckert C."/>
        </authorList>
    </citation>
    <scope>NUCLEOTIDE SEQUENCE</scope>
    <source>
        <strain evidence="2">CGMCC 1.12827</strain>
    </source>
</reference>
<dbReference type="AlphaFoldDB" id="A0A916WP82"/>
<dbReference type="EMBL" id="BMGC01000002">
    <property type="protein sequence ID" value="GGB19510.1"/>
    <property type="molecule type" value="Genomic_DNA"/>
</dbReference>
<protein>
    <submittedName>
        <fullName evidence="2">Uncharacterized protein</fullName>
    </submittedName>
</protein>
<sequence length="246" mass="25445">MRIDRSAARASVAAVAVVAVIALLCAGIYALGVANPATRVPVTSDVAGPFDGEPSAHYAQRTRAQLDALDRGDDRPRWALVAFDRHLSDRQTLSVVASTGSGRHALVLRQVALHVPLTDVRTPTEVQPSATGEGGLVTARIRAADRILGRAQGLDASQRRAVDVAAFSAAHLTSGCACVIGVVVRGVPDAFVALAGQPDVFSVEAMPPDANSTFAVRVPIPGYAGGYGTEPDTGAVPSSSTERYPS</sequence>
<comment type="caution">
    <text evidence="2">The sequence shown here is derived from an EMBL/GenBank/DDBJ whole genome shotgun (WGS) entry which is preliminary data.</text>
</comment>
<name>A0A916WP82_9ACTN</name>
<dbReference type="RefSeq" id="WP_188584945.1">
    <property type="nucleotide sequence ID" value="NZ_BMGC01000002.1"/>
</dbReference>
<proteinExistence type="predicted"/>
<evidence type="ECO:0000256" key="1">
    <source>
        <dbReference type="SAM" id="MobiDB-lite"/>
    </source>
</evidence>
<dbReference type="Proteomes" id="UP000621454">
    <property type="component" value="Unassembled WGS sequence"/>
</dbReference>
<reference evidence="2" key="2">
    <citation type="submission" date="2020-09" db="EMBL/GenBank/DDBJ databases">
        <authorList>
            <person name="Sun Q."/>
            <person name="Zhou Y."/>
        </authorList>
    </citation>
    <scope>NUCLEOTIDE SEQUENCE</scope>
    <source>
        <strain evidence="2">CGMCC 1.12827</strain>
    </source>
</reference>
<evidence type="ECO:0000313" key="2">
    <source>
        <dbReference type="EMBL" id="GGB19510.1"/>
    </source>
</evidence>
<evidence type="ECO:0000313" key="3">
    <source>
        <dbReference type="Proteomes" id="UP000621454"/>
    </source>
</evidence>
<gene>
    <name evidence="2" type="ORF">GCM10011489_04510</name>
</gene>